<dbReference type="Proteomes" id="UP001500133">
    <property type="component" value="Unassembled WGS sequence"/>
</dbReference>
<comment type="caution">
    <text evidence="2">The sequence shown here is derived from an EMBL/GenBank/DDBJ whole genome shotgun (WGS) entry which is preliminary data.</text>
</comment>
<dbReference type="InterPro" id="IPR041527">
    <property type="entry name" value="YhcG_N"/>
</dbReference>
<protein>
    <recommendedName>
        <fullName evidence="1">YhcG N-terminal domain-containing protein</fullName>
    </recommendedName>
</protein>
<evidence type="ECO:0000259" key="1">
    <source>
        <dbReference type="Pfam" id="PF17761"/>
    </source>
</evidence>
<dbReference type="RefSeq" id="WP_344702381.1">
    <property type="nucleotide sequence ID" value="NZ_BAAAZT010000028.1"/>
</dbReference>
<keyword evidence="3" id="KW-1185">Reference proteome</keyword>
<reference evidence="3" key="1">
    <citation type="journal article" date="2019" name="Int. J. Syst. Evol. Microbiol.">
        <title>The Global Catalogue of Microorganisms (GCM) 10K type strain sequencing project: providing services to taxonomists for standard genome sequencing and annotation.</title>
        <authorList>
            <consortium name="The Broad Institute Genomics Platform"/>
            <consortium name="The Broad Institute Genome Sequencing Center for Infectious Disease"/>
            <person name="Wu L."/>
            <person name="Ma J."/>
        </authorList>
    </citation>
    <scope>NUCLEOTIDE SEQUENCE [LARGE SCALE GENOMIC DNA]</scope>
    <source>
        <strain evidence="3">JCM 16914</strain>
    </source>
</reference>
<gene>
    <name evidence="2" type="ORF">GCM10022228_06990</name>
</gene>
<sequence length="85" mass="9618">MTYEIDQHPEPPVPGQRLVTDIRELVAAARTQVVCTVNSSMVQTYWHIGRLIVEDEQQGSARARLRQAAAQAPVRRADRGVWPRL</sequence>
<dbReference type="EMBL" id="BAAAZT010000028">
    <property type="protein sequence ID" value="GAA3899083.1"/>
    <property type="molecule type" value="Genomic_DNA"/>
</dbReference>
<accession>A0ABP7LGB5</accession>
<dbReference type="Pfam" id="PF17761">
    <property type="entry name" value="DUF1016_N"/>
    <property type="match status" value="1"/>
</dbReference>
<name>A0ABP7LGB5_9GAMM</name>
<evidence type="ECO:0000313" key="3">
    <source>
        <dbReference type="Proteomes" id="UP001500133"/>
    </source>
</evidence>
<feature type="domain" description="YhcG N-terminal" evidence="1">
    <location>
        <begin position="21"/>
        <end position="64"/>
    </location>
</feature>
<organism evidence="2 3">
    <name type="scientific">Halomonas cibimaris</name>
    <dbReference type="NCBI Taxonomy" id="657012"/>
    <lineage>
        <taxon>Bacteria</taxon>
        <taxon>Pseudomonadati</taxon>
        <taxon>Pseudomonadota</taxon>
        <taxon>Gammaproteobacteria</taxon>
        <taxon>Oceanospirillales</taxon>
        <taxon>Halomonadaceae</taxon>
        <taxon>Halomonas</taxon>
    </lineage>
</organism>
<proteinExistence type="predicted"/>
<evidence type="ECO:0000313" key="2">
    <source>
        <dbReference type="EMBL" id="GAA3899083.1"/>
    </source>
</evidence>